<dbReference type="PANTHER" id="PTHR11645">
    <property type="entry name" value="PYRROLINE-5-CARBOXYLATE REDUCTASE"/>
    <property type="match status" value="1"/>
</dbReference>
<evidence type="ECO:0000313" key="5">
    <source>
        <dbReference type="EMBL" id="MPM56754.1"/>
    </source>
</evidence>
<dbReference type="InterPro" id="IPR008927">
    <property type="entry name" value="6-PGluconate_DH-like_C_sf"/>
</dbReference>
<dbReference type="EC" id="1.5.1.2" evidence="5"/>
<dbReference type="InterPro" id="IPR053790">
    <property type="entry name" value="P5CR-like_CS"/>
</dbReference>
<organism evidence="5">
    <name type="scientific">bioreactor metagenome</name>
    <dbReference type="NCBI Taxonomy" id="1076179"/>
    <lineage>
        <taxon>unclassified sequences</taxon>
        <taxon>metagenomes</taxon>
        <taxon>ecological metagenomes</taxon>
    </lineage>
</organism>
<dbReference type="InterPro" id="IPR029036">
    <property type="entry name" value="P5CR_dimer"/>
</dbReference>
<sequence length="104" mass="11018">MDAIVSVSGSSPAYFFRMADAMVAEAVREGLDAGVALQMAARTMEGAASMLLESEKTPGELTKQVCSPGGTTLAALTAFDEFDFEKMIAEAMARCTKRTKELGK</sequence>
<feature type="domain" description="Pyrroline-5-carboxylate reductase dimerisation" evidence="4">
    <location>
        <begin position="1"/>
        <end position="102"/>
    </location>
</feature>
<dbReference type="AlphaFoldDB" id="A0A645B4V4"/>
<keyword evidence="2" id="KW-0521">NADP</keyword>
<dbReference type="FunFam" id="1.10.3730.10:FF:000001">
    <property type="entry name" value="Pyrroline-5-carboxylate reductase"/>
    <property type="match status" value="1"/>
</dbReference>
<dbReference type="EMBL" id="VSSQ01015915">
    <property type="protein sequence ID" value="MPM56754.1"/>
    <property type="molecule type" value="Genomic_DNA"/>
</dbReference>
<name>A0A645B4V4_9ZZZZ</name>
<dbReference type="Gene3D" id="1.10.3730.10">
    <property type="entry name" value="ProC C-terminal domain-like"/>
    <property type="match status" value="1"/>
</dbReference>
<dbReference type="GO" id="GO:0004735">
    <property type="term" value="F:pyrroline-5-carboxylate reductase activity"/>
    <property type="evidence" value="ECO:0007669"/>
    <property type="project" value="UniProtKB-EC"/>
</dbReference>
<dbReference type="PROSITE" id="PS00521">
    <property type="entry name" value="P5CR"/>
    <property type="match status" value="1"/>
</dbReference>
<reference evidence="5" key="1">
    <citation type="submission" date="2019-08" db="EMBL/GenBank/DDBJ databases">
        <authorList>
            <person name="Kucharzyk K."/>
            <person name="Murdoch R.W."/>
            <person name="Higgins S."/>
            <person name="Loffler F."/>
        </authorList>
    </citation>
    <scope>NUCLEOTIDE SEQUENCE</scope>
</reference>
<evidence type="ECO:0000259" key="4">
    <source>
        <dbReference type="Pfam" id="PF14748"/>
    </source>
</evidence>
<evidence type="ECO:0000256" key="2">
    <source>
        <dbReference type="ARBA" id="ARBA00022857"/>
    </source>
</evidence>
<evidence type="ECO:0000256" key="1">
    <source>
        <dbReference type="ARBA" id="ARBA00005525"/>
    </source>
</evidence>
<evidence type="ECO:0000256" key="3">
    <source>
        <dbReference type="ARBA" id="ARBA00023002"/>
    </source>
</evidence>
<keyword evidence="3 5" id="KW-0560">Oxidoreductase</keyword>
<gene>
    <name evidence="5" type="primary">proC_28</name>
    <name evidence="5" type="ORF">SDC9_103568</name>
</gene>
<comment type="similarity">
    <text evidence="1">Belongs to the pyrroline-5-carboxylate reductase family.</text>
</comment>
<proteinExistence type="inferred from homology"/>
<dbReference type="GO" id="GO:0055129">
    <property type="term" value="P:L-proline biosynthetic process"/>
    <property type="evidence" value="ECO:0007669"/>
    <property type="project" value="TreeGrafter"/>
</dbReference>
<comment type="caution">
    <text evidence="5">The sequence shown here is derived from an EMBL/GenBank/DDBJ whole genome shotgun (WGS) entry which is preliminary data.</text>
</comment>
<protein>
    <submittedName>
        <fullName evidence="5">Pyrroline-5-carboxylate reductase</fullName>
        <ecNumber evidence="5">1.5.1.2</ecNumber>
    </submittedName>
</protein>
<dbReference type="PANTHER" id="PTHR11645:SF0">
    <property type="entry name" value="PYRROLINE-5-CARBOXYLATE REDUCTASE 3"/>
    <property type="match status" value="1"/>
</dbReference>
<dbReference type="Pfam" id="PF14748">
    <property type="entry name" value="P5CR_dimer"/>
    <property type="match status" value="1"/>
</dbReference>
<accession>A0A645B4V4</accession>
<dbReference type="SUPFAM" id="SSF48179">
    <property type="entry name" value="6-phosphogluconate dehydrogenase C-terminal domain-like"/>
    <property type="match status" value="1"/>
</dbReference>